<dbReference type="InterPro" id="IPR036873">
    <property type="entry name" value="Rhodanese-like_dom_sf"/>
</dbReference>
<name>A0AAW1WLQ8_RUBAR</name>
<gene>
    <name evidence="2" type="ORF">M0R45_032650</name>
</gene>
<organism evidence="2 3">
    <name type="scientific">Rubus argutus</name>
    <name type="common">Southern blackberry</name>
    <dbReference type="NCBI Taxonomy" id="59490"/>
    <lineage>
        <taxon>Eukaryota</taxon>
        <taxon>Viridiplantae</taxon>
        <taxon>Streptophyta</taxon>
        <taxon>Embryophyta</taxon>
        <taxon>Tracheophyta</taxon>
        <taxon>Spermatophyta</taxon>
        <taxon>Magnoliopsida</taxon>
        <taxon>eudicotyledons</taxon>
        <taxon>Gunneridae</taxon>
        <taxon>Pentapetalae</taxon>
        <taxon>rosids</taxon>
        <taxon>fabids</taxon>
        <taxon>Rosales</taxon>
        <taxon>Rosaceae</taxon>
        <taxon>Rosoideae</taxon>
        <taxon>Rosoideae incertae sedis</taxon>
        <taxon>Rubus</taxon>
    </lineage>
</organism>
<dbReference type="Pfam" id="PF00581">
    <property type="entry name" value="Rhodanese"/>
    <property type="match status" value="1"/>
</dbReference>
<dbReference type="InterPro" id="IPR001763">
    <property type="entry name" value="Rhodanese-like_dom"/>
</dbReference>
<dbReference type="CDD" id="cd00158">
    <property type="entry name" value="RHOD"/>
    <property type="match status" value="1"/>
</dbReference>
<dbReference type="InterPro" id="IPR044684">
    <property type="entry name" value="STR17/STR18/HARC1-like"/>
</dbReference>
<sequence>MAEAKRSEDVTTVDVFTAKGLLSSGHLYLDVRTNEEFNTSHIENAFNVPYMLKTPEGKVKNPEFLTQISSILEKQDHLVVGCNSGGRSLKACVDLLNEGFEHVTNMEGGYSSWVDSGLADDKDKPSDELKVACKFRP</sequence>
<evidence type="ECO:0000313" key="3">
    <source>
        <dbReference type="Proteomes" id="UP001457282"/>
    </source>
</evidence>
<proteinExistence type="predicted"/>
<dbReference type="GO" id="GO:0003824">
    <property type="term" value="F:catalytic activity"/>
    <property type="evidence" value="ECO:0007669"/>
    <property type="project" value="InterPro"/>
</dbReference>
<comment type="caution">
    <text evidence="2">The sequence shown here is derived from an EMBL/GenBank/DDBJ whole genome shotgun (WGS) entry which is preliminary data.</text>
</comment>
<dbReference type="Proteomes" id="UP001457282">
    <property type="component" value="Unassembled WGS sequence"/>
</dbReference>
<accession>A0AAW1WLQ8</accession>
<feature type="domain" description="Rhodanese" evidence="1">
    <location>
        <begin position="22"/>
        <end position="122"/>
    </location>
</feature>
<dbReference type="FunFam" id="3.40.250.10:FF:000062">
    <property type="entry name" value="Thiosulfate sulfurtransferase 16, chloroplastic"/>
    <property type="match status" value="1"/>
</dbReference>
<dbReference type="AlphaFoldDB" id="A0AAW1WLQ8"/>
<keyword evidence="3" id="KW-1185">Reference proteome</keyword>
<protein>
    <recommendedName>
        <fullName evidence="1">Rhodanese domain-containing protein</fullName>
    </recommendedName>
</protein>
<evidence type="ECO:0000259" key="1">
    <source>
        <dbReference type="PROSITE" id="PS50206"/>
    </source>
</evidence>
<evidence type="ECO:0000313" key="2">
    <source>
        <dbReference type="EMBL" id="KAK9924270.1"/>
    </source>
</evidence>
<dbReference type="PANTHER" id="PTHR44542">
    <property type="entry name" value="THIOSULFATE SULFURTRANSFERASE 18"/>
    <property type="match status" value="1"/>
</dbReference>
<reference evidence="2 3" key="1">
    <citation type="journal article" date="2023" name="G3 (Bethesda)">
        <title>A chromosome-length genome assembly and annotation of blackberry (Rubus argutus, cv. 'Hillquist').</title>
        <authorList>
            <person name="Bruna T."/>
            <person name="Aryal R."/>
            <person name="Dudchenko O."/>
            <person name="Sargent D.J."/>
            <person name="Mead D."/>
            <person name="Buti M."/>
            <person name="Cavallini A."/>
            <person name="Hytonen T."/>
            <person name="Andres J."/>
            <person name="Pham M."/>
            <person name="Weisz D."/>
            <person name="Mascagni F."/>
            <person name="Usai G."/>
            <person name="Natali L."/>
            <person name="Bassil N."/>
            <person name="Fernandez G.E."/>
            <person name="Lomsadze A."/>
            <person name="Armour M."/>
            <person name="Olukolu B."/>
            <person name="Poorten T."/>
            <person name="Britton C."/>
            <person name="Davik J."/>
            <person name="Ashrafi H."/>
            <person name="Aiden E.L."/>
            <person name="Borodovsky M."/>
            <person name="Worthington M."/>
        </authorList>
    </citation>
    <scope>NUCLEOTIDE SEQUENCE [LARGE SCALE GENOMIC DNA]</scope>
    <source>
        <strain evidence="2">PI 553951</strain>
    </source>
</reference>
<dbReference type="SUPFAM" id="SSF52821">
    <property type="entry name" value="Rhodanese/Cell cycle control phosphatase"/>
    <property type="match status" value="1"/>
</dbReference>
<dbReference type="PANTHER" id="PTHR44542:SF14">
    <property type="entry name" value="PROTEIN HIGH ARSENIC CONTENT 1, MITOCHONDRIAL-RELATED"/>
    <property type="match status" value="1"/>
</dbReference>
<dbReference type="Gene3D" id="3.40.250.10">
    <property type="entry name" value="Rhodanese-like domain"/>
    <property type="match status" value="1"/>
</dbReference>
<dbReference type="EMBL" id="JBEDUW010000006">
    <property type="protein sequence ID" value="KAK9924270.1"/>
    <property type="molecule type" value="Genomic_DNA"/>
</dbReference>
<dbReference type="SMART" id="SM00450">
    <property type="entry name" value="RHOD"/>
    <property type="match status" value="1"/>
</dbReference>
<dbReference type="PROSITE" id="PS50206">
    <property type="entry name" value="RHODANESE_3"/>
    <property type="match status" value="1"/>
</dbReference>